<evidence type="ECO:0000313" key="11">
    <source>
        <dbReference type="WBParaSite" id="PSAMB.scaffold8320size6358.g31268.t1"/>
    </source>
</evidence>
<evidence type="ECO:0000256" key="2">
    <source>
        <dbReference type="ARBA" id="ARBA00010588"/>
    </source>
</evidence>
<dbReference type="SUPFAM" id="SSF48371">
    <property type="entry name" value="ARM repeat"/>
    <property type="match status" value="1"/>
</dbReference>
<dbReference type="PANTHER" id="PTHR19316">
    <property type="entry name" value="PROTEIN FOLDING REGULATOR"/>
    <property type="match status" value="1"/>
</dbReference>
<proteinExistence type="inferred from homology"/>
<organism evidence="10 11">
    <name type="scientific">Plectus sambesii</name>
    <dbReference type="NCBI Taxonomy" id="2011161"/>
    <lineage>
        <taxon>Eukaryota</taxon>
        <taxon>Metazoa</taxon>
        <taxon>Ecdysozoa</taxon>
        <taxon>Nematoda</taxon>
        <taxon>Chromadorea</taxon>
        <taxon>Plectida</taxon>
        <taxon>Plectina</taxon>
        <taxon>Plectoidea</taxon>
        <taxon>Plectidae</taxon>
        <taxon>Plectus</taxon>
    </lineage>
</organism>
<evidence type="ECO:0000256" key="6">
    <source>
        <dbReference type="ARBA" id="ARBA00022824"/>
    </source>
</evidence>
<dbReference type="Proteomes" id="UP000887566">
    <property type="component" value="Unplaced"/>
</dbReference>
<keyword evidence="4" id="KW-0813">Transport</keyword>
<dbReference type="GO" id="GO:0005788">
    <property type="term" value="C:endoplasmic reticulum lumen"/>
    <property type="evidence" value="ECO:0007669"/>
    <property type="project" value="UniProtKB-SubCell"/>
</dbReference>
<keyword evidence="10" id="KW-1185">Reference proteome</keyword>
<dbReference type="InterPro" id="IPR050693">
    <property type="entry name" value="Hsp70_NEF-Inhibitors"/>
</dbReference>
<evidence type="ECO:0000256" key="4">
    <source>
        <dbReference type="ARBA" id="ARBA00022448"/>
    </source>
</evidence>
<dbReference type="AlphaFoldDB" id="A0A914XKW2"/>
<keyword evidence="7" id="KW-0653">Protein transport</keyword>
<accession>A0A914XKW2</accession>
<dbReference type="GO" id="GO:0000774">
    <property type="term" value="F:adenyl-nucleotide exchange factor activity"/>
    <property type="evidence" value="ECO:0007669"/>
    <property type="project" value="TreeGrafter"/>
</dbReference>
<protein>
    <recommendedName>
        <fullName evidence="3">Nucleotide exchange factor SIL1</fullName>
    </recommendedName>
</protein>
<reference evidence="11" key="1">
    <citation type="submission" date="2022-11" db="UniProtKB">
        <authorList>
            <consortium name="WormBaseParasite"/>
        </authorList>
    </citation>
    <scope>IDENTIFICATION</scope>
</reference>
<keyword evidence="8" id="KW-0811">Translocation</keyword>
<dbReference type="WBParaSite" id="PSAMB.scaffold8320size6358.g31268.t1">
    <property type="protein sequence ID" value="PSAMB.scaffold8320size6358.g31268.t1"/>
    <property type="gene ID" value="PSAMB.scaffold8320size6358.g31268"/>
</dbReference>
<evidence type="ECO:0000256" key="5">
    <source>
        <dbReference type="ARBA" id="ARBA00022729"/>
    </source>
</evidence>
<dbReference type="PANTHER" id="PTHR19316:SF35">
    <property type="entry name" value="NUCLEOTIDE EXCHANGE FACTOR SIL1"/>
    <property type="match status" value="1"/>
</dbReference>
<comment type="similarity">
    <text evidence="2">Belongs to the SIL1 family.</text>
</comment>
<keyword evidence="6" id="KW-0256">Endoplasmic reticulum</keyword>
<sequence length="241" mass="26208">IDNGINFADMGGFALIKPHLNSSLPVLRRNTAFLIGAAAQSNPKVQIAAMEGGVLRDLVTSLPTEMDADAGKKYLFAIGSIVRHFPLAQKQLLELGGVDSLLAILGDKKRTAQDKKRVLALIYDMLSEREHINETDEAAKAEQYASVPIRHALIDAGVCNLLPTALKELQGLDGQQKVVELLAVLQGDCDLALRQSRPVLDDLRTRLSASLSEDADDDLLRHLVQTLDRLLGQSNGKKTEL</sequence>
<name>A0A914XKW2_9BILA</name>
<evidence type="ECO:0000313" key="10">
    <source>
        <dbReference type="Proteomes" id="UP000887566"/>
    </source>
</evidence>
<evidence type="ECO:0000256" key="9">
    <source>
        <dbReference type="ARBA" id="ARBA00023180"/>
    </source>
</evidence>
<evidence type="ECO:0000256" key="1">
    <source>
        <dbReference type="ARBA" id="ARBA00004319"/>
    </source>
</evidence>
<dbReference type="Gene3D" id="1.25.10.10">
    <property type="entry name" value="Leucine-rich Repeat Variant"/>
    <property type="match status" value="1"/>
</dbReference>
<dbReference type="InterPro" id="IPR011989">
    <property type="entry name" value="ARM-like"/>
</dbReference>
<evidence type="ECO:0000256" key="8">
    <source>
        <dbReference type="ARBA" id="ARBA00023010"/>
    </source>
</evidence>
<evidence type="ECO:0000256" key="3">
    <source>
        <dbReference type="ARBA" id="ARBA00015352"/>
    </source>
</evidence>
<evidence type="ECO:0000256" key="7">
    <source>
        <dbReference type="ARBA" id="ARBA00022927"/>
    </source>
</evidence>
<keyword evidence="9" id="KW-0325">Glycoprotein</keyword>
<dbReference type="GO" id="GO:0015031">
    <property type="term" value="P:protein transport"/>
    <property type="evidence" value="ECO:0007669"/>
    <property type="project" value="UniProtKB-KW"/>
</dbReference>
<comment type="subcellular location">
    <subcellularLocation>
        <location evidence="1">Endoplasmic reticulum lumen</location>
    </subcellularLocation>
</comment>
<keyword evidence="5" id="KW-0732">Signal</keyword>
<dbReference type="InterPro" id="IPR016024">
    <property type="entry name" value="ARM-type_fold"/>
</dbReference>